<dbReference type="FunFam" id="2.60.40.10:FF:000208">
    <property type="entry name" value="Butyrophilin subfamily 1 member A1"/>
    <property type="match status" value="1"/>
</dbReference>
<dbReference type="InterPro" id="IPR013783">
    <property type="entry name" value="Ig-like_fold"/>
</dbReference>
<dbReference type="Pfam" id="PF22705">
    <property type="entry name" value="C2-set_3"/>
    <property type="match status" value="1"/>
</dbReference>
<evidence type="ECO:0000256" key="5">
    <source>
        <dbReference type="ARBA" id="ARBA00022989"/>
    </source>
</evidence>
<dbReference type="InterPro" id="IPR003599">
    <property type="entry name" value="Ig_sub"/>
</dbReference>
<sequence length="493" mass="55340">LKILTSLKNPLINFKILTSLKNALVPFAARFSVIGPDHPVTAVVGGHIVLPCHLSPNMSVENMEVRWFRHEFTPFVHLYRHGEEEFGQQMPEYHGRTELLTDGIADGNVDLVILNVRPSDEGQYRCSVQDGDFQEEAVLELEVAVSGSAPQISMEGYQDGGILMVCHLAGWYPEPEVLWRDLSGQLLSSSVETKSRDAQGLFEIKSSLVVTERSNQNVSCSVRSAHFSLEKDPSTFYMSDSFFPRASPWMVGWSVTLVILLPFVCLASFLFRLTGSKCDGSESSPRVRERKESRDQTKEFKSRIQETSKLQDFQYKGGRAHQGRASCDHVTDTNVTLEADMAHPWLILSEDGKRVRWRCTQQPLPNTPERFDNWFCVLGRKGFISGRHYWEVEVGNGPCWAVGVSRESVSRKGEISLSPEGGIWAVGRRWGDQFQALTDPVTPLPLSPPSRIRVCLDCDRGQVTFIDAGTEAPIFTFPPGSLPGERIRPWIRV</sequence>
<dbReference type="InterPro" id="IPR053896">
    <property type="entry name" value="BTN3A2-like_Ig-C"/>
</dbReference>
<evidence type="ECO:0008006" key="16">
    <source>
        <dbReference type="Google" id="ProtNLM"/>
    </source>
</evidence>
<feature type="compositionally biased region" description="Basic and acidic residues" evidence="10">
    <location>
        <begin position="285"/>
        <end position="301"/>
    </location>
</feature>
<evidence type="ECO:0000256" key="4">
    <source>
        <dbReference type="ARBA" id="ARBA00022729"/>
    </source>
</evidence>
<keyword evidence="5 11" id="KW-1133">Transmembrane helix</keyword>
<dbReference type="CDD" id="cd12888">
    <property type="entry name" value="SPRY_PRY_TRIM7_like"/>
    <property type="match status" value="1"/>
</dbReference>
<dbReference type="SUPFAM" id="SSF48726">
    <property type="entry name" value="Immunoglobulin"/>
    <property type="match status" value="2"/>
</dbReference>
<dbReference type="SMART" id="SM00449">
    <property type="entry name" value="SPRY"/>
    <property type="match status" value="1"/>
</dbReference>
<dbReference type="EMBL" id="AGCU01006590">
    <property type="status" value="NOT_ANNOTATED_CDS"/>
    <property type="molecule type" value="Genomic_DNA"/>
</dbReference>
<dbReference type="FunFam" id="2.60.120.920:FF:000004">
    <property type="entry name" value="Butyrophilin subfamily 1 member A1"/>
    <property type="match status" value="1"/>
</dbReference>
<dbReference type="SUPFAM" id="SSF49899">
    <property type="entry name" value="Concanavalin A-like lectins/glucanases"/>
    <property type="match status" value="1"/>
</dbReference>
<reference evidence="14" key="3">
    <citation type="submission" date="2025-08" db="UniProtKB">
        <authorList>
            <consortium name="Ensembl"/>
        </authorList>
    </citation>
    <scope>IDENTIFICATION</scope>
</reference>
<evidence type="ECO:0000256" key="2">
    <source>
        <dbReference type="ARBA" id="ARBA00007591"/>
    </source>
</evidence>
<protein>
    <recommendedName>
        <fullName evidence="16">Butyrophilin subfamily 1 member A1</fullName>
    </recommendedName>
</protein>
<evidence type="ECO:0000256" key="7">
    <source>
        <dbReference type="ARBA" id="ARBA00023157"/>
    </source>
</evidence>
<dbReference type="FunFam" id="2.60.40.10:FF:000088">
    <property type="entry name" value="Butyrophilin subfamily 1 member A1"/>
    <property type="match status" value="1"/>
</dbReference>
<dbReference type="InterPro" id="IPR003879">
    <property type="entry name" value="Butyrophylin_SPRY"/>
</dbReference>
<organism evidence="14 15">
    <name type="scientific">Pelodiscus sinensis</name>
    <name type="common">Chinese softshell turtle</name>
    <name type="synonym">Trionyx sinensis</name>
    <dbReference type="NCBI Taxonomy" id="13735"/>
    <lineage>
        <taxon>Eukaryota</taxon>
        <taxon>Metazoa</taxon>
        <taxon>Chordata</taxon>
        <taxon>Craniata</taxon>
        <taxon>Vertebrata</taxon>
        <taxon>Euteleostomi</taxon>
        <taxon>Archelosauria</taxon>
        <taxon>Testudinata</taxon>
        <taxon>Testudines</taxon>
        <taxon>Cryptodira</taxon>
        <taxon>Trionychia</taxon>
        <taxon>Trionychidae</taxon>
        <taxon>Pelodiscus</taxon>
    </lineage>
</organism>
<dbReference type="GO" id="GO:0001817">
    <property type="term" value="P:regulation of cytokine production"/>
    <property type="evidence" value="ECO:0007669"/>
    <property type="project" value="TreeGrafter"/>
</dbReference>
<dbReference type="InterPro" id="IPR043136">
    <property type="entry name" value="B30.2/SPRY_sf"/>
</dbReference>
<dbReference type="Proteomes" id="UP000007267">
    <property type="component" value="Unassembled WGS sequence"/>
</dbReference>
<reference evidence="15" key="2">
    <citation type="journal article" date="2013" name="Nat. Genet.">
        <title>The draft genomes of soft-shell turtle and green sea turtle yield insights into the development and evolution of the turtle-specific body plan.</title>
        <authorList>
            <person name="Wang Z."/>
            <person name="Pascual-Anaya J."/>
            <person name="Zadissa A."/>
            <person name="Li W."/>
            <person name="Niimura Y."/>
            <person name="Huang Z."/>
            <person name="Li C."/>
            <person name="White S."/>
            <person name="Xiong Z."/>
            <person name="Fang D."/>
            <person name="Wang B."/>
            <person name="Ming Y."/>
            <person name="Chen Y."/>
            <person name="Zheng Y."/>
            <person name="Kuraku S."/>
            <person name="Pignatelli M."/>
            <person name="Herrero J."/>
            <person name="Beal K."/>
            <person name="Nozawa M."/>
            <person name="Li Q."/>
            <person name="Wang J."/>
            <person name="Zhang H."/>
            <person name="Yu L."/>
            <person name="Shigenobu S."/>
            <person name="Wang J."/>
            <person name="Liu J."/>
            <person name="Flicek P."/>
            <person name="Searle S."/>
            <person name="Wang J."/>
            <person name="Kuratani S."/>
            <person name="Yin Y."/>
            <person name="Aken B."/>
            <person name="Zhang G."/>
            <person name="Irie N."/>
        </authorList>
    </citation>
    <scope>NUCLEOTIDE SEQUENCE [LARGE SCALE GENOMIC DNA]</scope>
    <source>
        <strain evidence="15">Daiwa-1</strain>
    </source>
</reference>
<evidence type="ECO:0000256" key="11">
    <source>
        <dbReference type="SAM" id="Phobius"/>
    </source>
</evidence>
<dbReference type="InterPro" id="IPR006574">
    <property type="entry name" value="PRY"/>
</dbReference>
<dbReference type="InterPro" id="IPR013106">
    <property type="entry name" value="Ig_V-set"/>
</dbReference>
<comment type="similarity">
    <text evidence="2">Belongs to the immunoglobulin superfamily. BTN/MOG family.</text>
</comment>
<dbReference type="GeneTree" id="ENSGT00940000153527"/>
<accession>K7FGM6</accession>
<keyword evidence="15" id="KW-1185">Reference proteome</keyword>
<dbReference type="Pfam" id="PF13765">
    <property type="entry name" value="PRY"/>
    <property type="match status" value="1"/>
</dbReference>
<feature type="transmembrane region" description="Helical" evidence="11">
    <location>
        <begin position="249"/>
        <end position="271"/>
    </location>
</feature>
<reference evidence="15" key="1">
    <citation type="submission" date="2011-10" db="EMBL/GenBank/DDBJ databases">
        <authorList>
            <consortium name="Soft-shell Turtle Genome Consortium"/>
        </authorList>
    </citation>
    <scope>NUCLEOTIDE SEQUENCE [LARGE SCALE GENOMIC DNA]</scope>
    <source>
        <strain evidence="15">Daiwa-1</strain>
    </source>
</reference>
<reference evidence="14" key="4">
    <citation type="submission" date="2025-09" db="UniProtKB">
        <authorList>
            <consortium name="Ensembl"/>
        </authorList>
    </citation>
    <scope>IDENTIFICATION</scope>
</reference>
<dbReference type="PRINTS" id="PR01407">
    <property type="entry name" value="BUTYPHLNCDUF"/>
</dbReference>
<dbReference type="GO" id="GO:0009897">
    <property type="term" value="C:external side of plasma membrane"/>
    <property type="evidence" value="ECO:0007669"/>
    <property type="project" value="TreeGrafter"/>
</dbReference>
<dbReference type="InterPro" id="IPR001870">
    <property type="entry name" value="B30.2/SPRY"/>
</dbReference>
<dbReference type="Ensembl" id="ENSPSIT00000007227.1">
    <property type="protein sequence ID" value="ENSPSIP00000007186.1"/>
    <property type="gene ID" value="ENSPSIG00000006554.1"/>
</dbReference>
<dbReference type="InterPro" id="IPR013320">
    <property type="entry name" value="ConA-like_dom_sf"/>
</dbReference>
<evidence type="ECO:0000256" key="6">
    <source>
        <dbReference type="ARBA" id="ARBA00023136"/>
    </source>
</evidence>
<evidence type="ECO:0000259" key="13">
    <source>
        <dbReference type="PROSITE" id="PS50835"/>
    </source>
</evidence>
<keyword evidence="7" id="KW-1015">Disulfide bond</keyword>
<evidence type="ECO:0000313" key="14">
    <source>
        <dbReference type="Ensembl" id="ENSPSIP00000007186.1"/>
    </source>
</evidence>
<keyword evidence="6 11" id="KW-0472">Membrane</keyword>
<evidence type="ECO:0000256" key="8">
    <source>
        <dbReference type="ARBA" id="ARBA00023180"/>
    </source>
</evidence>
<dbReference type="PROSITE" id="PS50188">
    <property type="entry name" value="B302_SPRY"/>
    <property type="match status" value="1"/>
</dbReference>
<dbReference type="SMART" id="SM00589">
    <property type="entry name" value="PRY"/>
    <property type="match status" value="1"/>
</dbReference>
<evidence type="ECO:0000256" key="9">
    <source>
        <dbReference type="ARBA" id="ARBA00023319"/>
    </source>
</evidence>
<dbReference type="eggNOG" id="ENOG502QSRZ">
    <property type="taxonomic scope" value="Eukaryota"/>
</dbReference>
<name>K7FGM6_PELSI</name>
<dbReference type="InterPro" id="IPR007110">
    <property type="entry name" value="Ig-like_dom"/>
</dbReference>
<dbReference type="PANTHER" id="PTHR24100:SF149">
    <property type="entry name" value="BG-LIKE ANTIGEN 1-RELATED"/>
    <property type="match status" value="1"/>
</dbReference>
<evidence type="ECO:0000256" key="1">
    <source>
        <dbReference type="ARBA" id="ARBA00004479"/>
    </source>
</evidence>
<dbReference type="Pfam" id="PF07686">
    <property type="entry name" value="V-set"/>
    <property type="match status" value="1"/>
</dbReference>
<evidence type="ECO:0000259" key="12">
    <source>
        <dbReference type="PROSITE" id="PS50188"/>
    </source>
</evidence>
<evidence type="ECO:0000256" key="3">
    <source>
        <dbReference type="ARBA" id="ARBA00022692"/>
    </source>
</evidence>
<dbReference type="OMA" id="FREDYND"/>
<keyword evidence="8" id="KW-0325">Glycoprotein</keyword>
<feature type="domain" description="Ig-like" evidence="13">
    <location>
        <begin position="26"/>
        <end position="146"/>
    </location>
</feature>
<keyword evidence="4" id="KW-0732">Signal</keyword>
<feature type="domain" description="B30.2/SPRY" evidence="12">
    <location>
        <begin position="315"/>
        <end position="493"/>
    </location>
</feature>
<dbReference type="SMART" id="SM00409">
    <property type="entry name" value="IG"/>
    <property type="match status" value="1"/>
</dbReference>
<dbReference type="GO" id="GO:0005102">
    <property type="term" value="F:signaling receptor binding"/>
    <property type="evidence" value="ECO:0007669"/>
    <property type="project" value="TreeGrafter"/>
</dbReference>
<comment type="subcellular location">
    <subcellularLocation>
        <location evidence="1">Membrane</location>
        <topology evidence="1">Single-pass type I membrane protein</topology>
    </subcellularLocation>
</comment>
<dbReference type="InterPro" id="IPR050504">
    <property type="entry name" value="IgSF_BTN/MOG"/>
</dbReference>
<feature type="domain" description="Ig-like" evidence="13">
    <location>
        <begin position="150"/>
        <end position="230"/>
    </location>
</feature>
<proteinExistence type="inferred from homology"/>
<feature type="region of interest" description="Disordered" evidence="10">
    <location>
        <begin position="279"/>
        <end position="301"/>
    </location>
</feature>
<evidence type="ECO:0000256" key="10">
    <source>
        <dbReference type="SAM" id="MobiDB-lite"/>
    </source>
</evidence>
<keyword evidence="9" id="KW-0393">Immunoglobulin domain</keyword>
<dbReference type="Pfam" id="PF00622">
    <property type="entry name" value="SPRY"/>
    <property type="match status" value="1"/>
</dbReference>
<dbReference type="HOGENOM" id="CLU_013137_22_2_1"/>
<dbReference type="Gene3D" id="2.60.40.10">
    <property type="entry name" value="Immunoglobulins"/>
    <property type="match status" value="2"/>
</dbReference>
<dbReference type="InterPro" id="IPR003877">
    <property type="entry name" value="SPRY_dom"/>
</dbReference>
<dbReference type="InterPro" id="IPR036179">
    <property type="entry name" value="Ig-like_dom_sf"/>
</dbReference>
<dbReference type="AlphaFoldDB" id="K7FGM6"/>
<keyword evidence="3 11" id="KW-0812">Transmembrane</keyword>
<dbReference type="PANTHER" id="PTHR24100">
    <property type="entry name" value="BUTYROPHILIN"/>
    <property type="match status" value="1"/>
</dbReference>
<dbReference type="GO" id="GO:0050852">
    <property type="term" value="P:T cell receptor signaling pathway"/>
    <property type="evidence" value="ECO:0007669"/>
    <property type="project" value="TreeGrafter"/>
</dbReference>
<dbReference type="SMART" id="SM00406">
    <property type="entry name" value="IGv"/>
    <property type="match status" value="1"/>
</dbReference>
<dbReference type="Gene3D" id="2.60.120.920">
    <property type="match status" value="1"/>
</dbReference>
<dbReference type="PROSITE" id="PS50835">
    <property type="entry name" value="IG_LIKE"/>
    <property type="match status" value="2"/>
</dbReference>
<evidence type="ECO:0000313" key="15">
    <source>
        <dbReference type="Proteomes" id="UP000007267"/>
    </source>
</evidence>
<dbReference type="CDD" id="cd05713">
    <property type="entry name" value="IgV_MOG_like"/>
    <property type="match status" value="1"/>
</dbReference>